<keyword evidence="4" id="KW-1185">Reference proteome</keyword>
<evidence type="ECO:0000256" key="1">
    <source>
        <dbReference type="SAM" id="MobiDB-lite"/>
    </source>
</evidence>
<feature type="domain" description="PepSY" evidence="2">
    <location>
        <begin position="134"/>
        <end position="197"/>
    </location>
</feature>
<dbReference type="InterPro" id="IPR025711">
    <property type="entry name" value="PepSY"/>
</dbReference>
<evidence type="ECO:0000313" key="4">
    <source>
        <dbReference type="Proteomes" id="UP000809081"/>
    </source>
</evidence>
<gene>
    <name evidence="3" type="ORF">JOC31_001536</name>
</gene>
<comment type="caution">
    <text evidence="3">The sequence shown here is derived from an EMBL/GenBank/DDBJ whole genome shotgun (WGS) entry which is preliminary data.</text>
</comment>
<evidence type="ECO:0000313" key="3">
    <source>
        <dbReference type="EMBL" id="MBM7636712.1"/>
    </source>
</evidence>
<dbReference type="EMBL" id="JAFBEI010000033">
    <property type="protein sequence ID" value="MBM7636712.1"/>
    <property type="molecule type" value="Genomic_DNA"/>
</dbReference>
<dbReference type="RefSeq" id="WP_205017579.1">
    <property type="nucleotide sequence ID" value="NZ_JAFBEI010000033.1"/>
</dbReference>
<dbReference type="Gene3D" id="3.10.450.40">
    <property type="match status" value="2"/>
</dbReference>
<name>A0ABS2PMQ7_9STRE</name>
<sequence length="205" mass="22078">MTKKMTRIILGAILTLVLISGLAFYAYKTVGYTLSSQEAKQIALNNAGVNESDLLFSRLEKDRDGLKATYDFSFQTANASYDYTINASTGDILERDQETSSGASHNNTPSSASTSSSTTANSSNSANTNTSSAAISPEEAKAIALKDAKLDETGTLNLSVQYDIDDTVPVYDVEFIDSKAQVEYDYKISAQTGDIIERSQDTAND</sequence>
<evidence type="ECO:0000259" key="2">
    <source>
        <dbReference type="Pfam" id="PF03413"/>
    </source>
</evidence>
<protein>
    <submittedName>
        <fullName evidence="3">Membrane protein YkoI</fullName>
    </submittedName>
</protein>
<accession>A0ABS2PMQ7</accession>
<feature type="domain" description="PepSY" evidence="2">
    <location>
        <begin position="34"/>
        <end position="95"/>
    </location>
</feature>
<dbReference type="Pfam" id="PF03413">
    <property type="entry name" value="PepSY"/>
    <property type="match status" value="2"/>
</dbReference>
<proteinExistence type="predicted"/>
<feature type="region of interest" description="Disordered" evidence="1">
    <location>
        <begin position="96"/>
        <end position="134"/>
    </location>
</feature>
<organism evidence="3 4">
    <name type="scientific">Streptococcus saliviloxodontae</name>
    <dbReference type="NCBI Taxonomy" id="1349416"/>
    <lineage>
        <taxon>Bacteria</taxon>
        <taxon>Bacillati</taxon>
        <taxon>Bacillota</taxon>
        <taxon>Bacilli</taxon>
        <taxon>Lactobacillales</taxon>
        <taxon>Streptococcaceae</taxon>
        <taxon>Streptococcus</taxon>
    </lineage>
</organism>
<reference evidence="3 4" key="1">
    <citation type="submission" date="2021-01" db="EMBL/GenBank/DDBJ databases">
        <title>Genomic Encyclopedia of Type Strains, Phase IV (KMG-IV): sequencing the most valuable type-strain genomes for metagenomic binning, comparative biology and taxonomic classification.</title>
        <authorList>
            <person name="Goeker M."/>
        </authorList>
    </citation>
    <scope>NUCLEOTIDE SEQUENCE [LARGE SCALE GENOMIC DNA]</scope>
    <source>
        <strain evidence="3 4">DSM 27513</strain>
    </source>
</reference>
<feature type="compositionally biased region" description="Low complexity" evidence="1">
    <location>
        <begin position="103"/>
        <end position="134"/>
    </location>
</feature>
<dbReference type="Proteomes" id="UP000809081">
    <property type="component" value="Unassembled WGS sequence"/>
</dbReference>